<comment type="catalytic activity">
    <reaction evidence="1">
        <text>ATP + H2O = ADP + phosphate + H(+)</text>
        <dbReference type="Rhea" id="RHEA:13065"/>
        <dbReference type="ChEBI" id="CHEBI:15377"/>
        <dbReference type="ChEBI" id="CHEBI:15378"/>
        <dbReference type="ChEBI" id="CHEBI:30616"/>
        <dbReference type="ChEBI" id="CHEBI:43474"/>
        <dbReference type="ChEBI" id="CHEBI:456216"/>
        <dbReference type="EC" id="5.6.2.3"/>
    </reaction>
</comment>
<evidence type="ECO:0000256" key="1">
    <source>
        <dbReference type="RuleBase" id="RU363044"/>
    </source>
</evidence>
<dbReference type="EMBL" id="GECZ01022632">
    <property type="protein sequence ID" value="JAS47137.1"/>
    <property type="molecule type" value="Transcribed_RNA"/>
</dbReference>
<evidence type="ECO:0000259" key="2">
    <source>
        <dbReference type="Pfam" id="PF05970"/>
    </source>
</evidence>
<gene>
    <name evidence="4" type="ORF">g.19910</name>
</gene>
<accession>A0A1B6FAB1</accession>
<dbReference type="AlphaFoldDB" id="A0A1B6FAB1"/>
<dbReference type="Pfam" id="PF21530">
    <property type="entry name" value="Pif1_2B_dom"/>
    <property type="match status" value="1"/>
</dbReference>
<dbReference type="EC" id="5.6.2.3" evidence="1"/>
<dbReference type="InterPro" id="IPR049163">
    <property type="entry name" value="Pif1-like_2B_dom"/>
</dbReference>
<protein>
    <recommendedName>
        <fullName evidence="1">ATP-dependent DNA helicase</fullName>
        <ecNumber evidence="1">5.6.2.3</ecNumber>
    </recommendedName>
</protein>
<evidence type="ECO:0000313" key="4">
    <source>
        <dbReference type="EMBL" id="JAS47137.1"/>
    </source>
</evidence>
<dbReference type="GO" id="GO:0016887">
    <property type="term" value="F:ATP hydrolysis activity"/>
    <property type="evidence" value="ECO:0007669"/>
    <property type="project" value="RHEA"/>
</dbReference>
<comment type="similarity">
    <text evidence="1">Belongs to the helicase family.</text>
</comment>
<proteinExistence type="inferred from homology"/>
<dbReference type="GO" id="GO:0000723">
    <property type="term" value="P:telomere maintenance"/>
    <property type="evidence" value="ECO:0007669"/>
    <property type="project" value="InterPro"/>
</dbReference>
<dbReference type="SUPFAM" id="SSF52540">
    <property type="entry name" value="P-loop containing nucleoside triphosphate hydrolases"/>
    <property type="match status" value="2"/>
</dbReference>
<feature type="domain" description="DNA helicase Pif1-like DEAD-box helicase" evidence="2">
    <location>
        <begin position="19"/>
        <end position="233"/>
    </location>
</feature>
<reference evidence="4" key="1">
    <citation type="submission" date="2015-11" db="EMBL/GenBank/DDBJ databases">
        <title>De novo transcriptome assembly of four potential Pierce s Disease insect vectors from Arizona vineyards.</title>
        <authorList>
            <person name="Tassone E.E."/>
        </authorList>
    </citation>
    <scope>NUCLEOTIDE SEQUENCE</scope>
</reference>
<keyword evidence="1" id="KW-0378">Hydrolase</keyword>
<keyword evidence="1" id="KW-0234">DNA repair</keyword>
<keyword evidence="1" id="KW-0547">Nucleotide-binding</keyword>
<dbReference type="GO" id="GO:0006281">
    <property type="term" value="P:DNA repair"/>
    <property type="evidence" value="ECO:0007669"/>
    <property type="project" value="UniProtKB-KW"/>
</dbReference>
<evidence type="ECO:0000259" key="3">
    <source>
        <dbReference type="Pfam" id="PF21530"/>
    </source>
</evidence>
<dbReference type="Gene3D" id="3.40.50.300">
    <property type="entry name" value="P-loop containing nucleotide triphosphate hydrolases"/>
    <property type="match status" value="1"/>
</dbReference>
<keyword evidence="1" id="KW-0227">DNA damage</keyword>
<keyword evidence="1" id="KW-0233">DNA recombination</keyword>
<dbReference type="InterPro" id="IPR010285">
    <property type="entry name" value="DNA_helicase_pif1-like_DEAD"/>
</dbReference>
<keyword evidence="1" id="KW-0347">Helicase</keyword>
<keyword evidence="1" id="KW-0067">ATP-binding</keyword>
<dbReference type="CDD" id="cd18809">
    <property type="entry name" value="SF1_C_RecD"/>
    <property type="match status" value="1"/>
</dbReference>
<dbReference type="PANTHER" id="PTHR10492:SF57">
    <property type="entry name" value="ATP-DEPENDENT DNA HELICASE"/>
    <property type="match status" value="1"/>
</dbReference>
<sequence length="471" mass="52239">MSYNTTDLQNHVLENVPTLLPEQLDAFSFVTQRIAQQKGTIVFLDAPGGTGKTFLMNLLLAHVRKEGQIALAVASSGIASTLLEGGRTVHSAFKLPLNLNSGDTVACNIRKNSDRGEVLRRCKLLVWDECTMSHKRALEALDLTLKDVRNSRDLMGGLVVLLAGDFRQTLPVTPRGTPADEIHACIKKSVLWSYVEKKYLTQNMRVILHNERDAELFSSNLLYIGKGQIPADSQQRITFPPNFANMVDSSDELILKVFPSVAENHSSGEWLCKRAILAPKNDTVNTINSKILTQIPGDTSEYLSIDTVLEEDEAVQYPVEFLNTLEFPGVPPHKIELKVGVPVMLLRNLEPPRLCNGTRLIVTSLKQNLIEADVLTGCARGDTVFIPRIPIIPTDLTFTFKRLQLPLKMAFAMTINKAQGQTLQVAGLHLENQCFSHGQLYVACSRVSCSENLYIYTPDNKAANIVYKTVL</sequence>
<dbReference type="InterPro" id="IPR027417">
    <property type="entry name" value="P-loop_NTPase"/>
</dbReference>
<name>A0A1B6FAB1_9HEMI</name>
<comment type="cofactor">
    <cofactor evidence="1">
        <name>Mg(2+)</name>
        <dbReference type="ChEBI" id="CHEBI:18420"/>
    </cofactor>
</comment>
<organism evidence="4">
    <name type="scientific">Cuerna arida</name>
    <dbReference type="NCBI Taxonomy" id="1464854"/>
    <lineage>
        <taxon>Eukaryota</taxon>
        <taxon>Metazoa</taxon>
        <taxon>Ecdysozoa</taxon>
        <taxon>Arthropoda</taxon>
        <taxon>Hexapoda</taxon>
        <taxon>Insecta</taxon>
        <taxon>Pterygota</taxon>
        <taxon>Neoptera</taxon>
        <taxon>Paraneoptera</taxon>
        <taxon>Hemiptera</taxon>
        <taxon>Auchenorrhyncha</taxon>
        <taxon>Membracoidea</taxon>
        <taxon>Cicadellidae</taxon>
        <taxon>Cicadellinae</taxon>
        <taxon>Proconiini</taxon>
        <taxon>Cuerna</taxon>
    </lineage>
</organism>
<dbReference type="Pfam" id="PF05970">
    <property type="entry name" value="PIF1"/>
    <property type="match status" value="1"/>
</dbReference>
<feature type="domain" description="DNA helicase Pif1-like 2B" evidence="3">
    <location>
        <begin position="320"/>
        <end position="365"/>
    </location>
</feature>
<dbReference type="GO" id="GO:0043139">
    <property type="term" value="F:5'-3' DNA helicase activity"/>
    <property type="evidence" value="ECO:0007669"/>
    <property type="project" value="UniProtKB-EC"/>
</dbReference>
<dbReference type="PANTHER" id="PTHR10492">
    <property type="match status" value="1"/>
</dbReference>
<dbReference type="GO" id="GO:0005524">
    <property type="term" value="F:ATP binding"/>
    <property type="evidence" value="ECO:0007669"/>
    <property type="project" value="UniProtKB-KW"/>
</dbReference>
<dbReference type="GO" id="GO:0006310">
    <property type="term" value="P:DNA recombination"/>
    <property type="evidence" value="ECO:0007669"/>
    <property type="project" value="UniProtKB-KW"/>
</dbReference>